<feature type="transmembrane region" description="Helical" evidence="1">
    <location>
        <begin position="120"/>
        <end position="144"/>
    </location>
</feature>
<evidence type="ECO:0000256" key="1">
    <source>
        <dbReference type="SAM" id="Phobius"/>
    </source>
</evidence>
<reference evidence="2 3" key="1">
    <citation type="journal article" date="2016" name="Nat. Commun.">
        <title>Thousands of microbial genomes shed light on interconnected biogeochemical processes in an aquifer system.</title>
        <authorList>
            <person name="Anantharaman K."/>
            <person name="Brown C.T."/>
            <person name="Hug L.A."/>
            <person name="Sharon I."/>
            <person name="Castelle C.J."/>
            <person name="Probst A.J."/>
            <person name="Thomas B.C."/>
            <person name="Singh A."/>
            <person name="Wilkins M.J."/>
            <person name="Karaoz U."/>
            <person name="Brodie E.L."/>
            <person name="Williams K.H."/>
            <person name="Hubbard S.S."/>
            <person name="Banfield J.F."/>
        </authorList>
    </citation>
    <scope>NUCLEOTIDE SEQUENCE [LARGE SCALE GENOMIC DNA]</scope>
</reference>
<name>A0A1F5ZSJ8_9BACT</name>
<keyword evidence="1" id="KW-1133">Transmembrane helix</keyword>
<dbReference type="AlphaFoldDB" id="A0A1F5ZSJ8"/>
<feature type="transmembrane region" description="Helical" evidence="1">
    <location>
        <begin position="12"/>
        <end position="34"/>
    </location>
</feature>
<comment type="caution">
    <text evidence="2">The sequence shown here is derived from an EMBL/GenBank/DDBJ whole genome shotgun (WGS) entry which is preliminary data.</text>
</comment>
<dbReference type="PANTHER" id="PTHR31272:SF9">
    <property type="entry name" value="BLL1027 PROTEIN"/>
    <property type="match status" value="1"/>
</dbReference>
<feature type="transmembrane region" description="Helical" evidence="1">
    <location>
        <begin position="46"/>
        <end position="69"/>
    </location>
</feature>
<evidence type="ECO:0000313" key="2">
    <source>
        <dbReference type="EMBL" id="OGG15353.1"/>
    </source>
</evidence>
<feature type="transmembrane region" description="Helical" evidence="1">
    <location>
        <begin position="81"/>
        <end position="99"/>
    </location>
</feature>
<dbReference type="EMBL" id="MFJL01000026">
    <property type="protein sequence ID" value="OGG15353.1"/>
    <property type="molecule type" value="Genomic_DNA"/>
</dbReference>
<feature type="transmembrane region" description="Helical" evidence="1">
    <location>
        <begin position="245"/>
        <end position="265"/>
    </location>
</feature>
<protein>
    <submittedName>
        <fullName evidence="2">Uncharacterized protein</fullName>
    </submittedName>
</protein>
<dbReference type="InterPro" id="IPR051790">
    <property type="entry name" value="Cytochrome_c-biogenesis_DsbD"/>
</dbReference>
<proteinExistence type="predicted"/>
<dbReference type="STRING" id="1798382.A3D77_07470"/>
<feature type="transmembrane region" description="Helical" evidence="1">
    <location>
        <begin position="150"/>
        <end position="175"/>
    </location>
</feature>
<feature type="transmembrane region" description="Helical" evidence="1">
    <location>
        <begin position="196"/>
        <end position="214"/>
    </location>
</feature>
<gene>
    <name evidence="2" type="ORF">A3D77_07470</name>
</gene>
<sequence>MTALFGVSLTASFLGGMVALFAPCCITFLFPSYLGTIFKERKRIVLLTLVFALGLGSILVPVALGMKIIVSVFDQFHTTTYLLGALLMFLLGLMTLFDTKLMLPLPHFTMPTKTTVFSTYVLGLFSGITSSCCAPVLFAAITLSSLSPTILTSLIVSFVYVLGIVFPLFFLSLFYEKLTNQYLYKIKSKTEKPLKLAASVLFMVSSVIIAYMALTDKIIMDENEAYAKNLRTFIFNLSSKLSNPLLDIAVLMGIILLVWFMLKVAKHESKKTSK</sequence>
<organism evidence="2 3">
    <name type="scientific">Candidatus Gottesmanbacteria bacterium RIFCSPHIGHO2_02_FULL_39_11</name>
    <dbReference type="NCBI Taxonomy" id="1798382"/>
    <lineage>
        <taxon>Bacteria</taxon>
        <taxon>Candidatus Gottesmaniibacteriota</taxon>
    </lineage>
</organism>
<dbReference type="PANTHER" id="PTHR31272">
    <property type="entry name" value="CYTOCHROME C-TYPE BIOGENESIS PROTEIN HI_1454-RELATED"/>
    <property type="match status" value="1"/>
</dbReference>
<accession>A0A1F5ZSJ8</accession>
<dbReference type="Proteomes" id="UP000176923">
    <property type="component" value="Unassembled WGS sequence"/>
</dbReference>
<keyword evidence="1" id="KW-0812">Transmembrane</keyword>
<evidence type="ECO:0000313" key="3">
    <source>
        <dbReference type="Proteomes" id="UP000176923"/>
    </source>
</evidence>
<keyword evidence="1" id="KW-0472">Membrane</keyword>